<feature type="region of interest" description="Disordered" evidence="7">
    <location>
        <begin position="35"/>
        <end position="54"/>
    </location>
</feature>
<dbReference type="Ensembl" id="ENSPEMT00000033480.1">
    <property type="protein sequence ID" value="ENSPEMP00000034685.1"/>
    <property type="gene ID" value="ENSPEMG00000026664.1"/>
</dbReference>
<feature type="compositionally biased region" description="Acidic residues" evidence="7">
    <location>
        <begin position="37"/>
        <end position="54"/>
    </location>
</feature>
<name>A0A8C8UR54_PERMB</name>
<keyword evidence="3" id="KW-1000">Mitochondrion outer membrane</keyword>
<evidence type="ECO:0000256" key="5">
    <source>
        <dbReference type="ARBA" id="ARBA00023128"/>
    </source>
</evidence>
<keyword evidence="6" id="KW-0472">Membrane</keyword>
<organism evidence="9 10">
    <name type="scientific">Peromyscus maniculatus bairdii</name>
    <name type="common">Prairie deer mouse</name>
    <dbReference type="NCBI Taxonomy" id="230844"/>
    <lineage>
        <taxon>Eukaryota</taxon>
        <taxon>Metazoa</taxon>
        <taxon>Chordata</taxon>
        <taxon>Craniata</taxon>
        <taxon>Vertebrata</taxon>
        <taxon>Euteleostomi</taxon>
        <taxon>Mammalia</taxon>
        <taxon>Eutheria</taxon>
        <taxon>Euarchontoglires</taxon>
        <taxon>Glires</taxon>
        <taxon>Rodentia</taxon>
        <taxon>Myomorpha</taxon>
        <taxon>Muroidea</taxon>
        <taxon>Cricetidae</taxon>
        <taxon>Neotominae</taxon>
        <taxon>Peromyscus</taxon>
    </lineage>
</organism>
<keyword evidence="4" id="KW-1133">Transmembrane helix</keyword>
<keyword evidence="10" id="KW-1185">Reference proteome</keyword>
<evidence type="ECO:0000256" key="2">
    <source>
        <dbReference type="ARBA" id="ARBA00022692"/>
    </source>
</evidence>
<protein>
    <submittedName>
        <fullName evidence="9">Armadillo repeat containing, X-linked 6</fullName>
    </submittedName>
</protein>
<dbReference type="InterPro" id="IPR006911">
    <property type="entry name" value="ARM-rpt_dom"/>
</dbReference>
<evidence type="ECO:0000256" key="6">
    <source>
        <dbReference type="ARBA" id="ARBA00023136"/>
    </source>
</evidence>
<dbReference type="GeneTree" id="ENSGT00940000163042"/>
<sequence length="301" mass="32980">MGRAREMGWMAAGLMIGAGACYCMYKLTMGRHGSNQLEDEEEDEWDDEQNLDEEEADNWFDFTTMARPWSEDGVWDEPGAPGGTEDRRSGGGKANRAHPSKQRPFPYEHKNTWGAQSFKSFDCALDLTKCASIQGKKMFTQPTNAVFSLSHNVSSHLASLSVVGNGIPTRQPTAREKALCVPENPNTSIGNQGQIKMYIDEVCRETVLGGCKSFLQQAGLDLLISMTVINNLLAKSVSDLKFPLISQGRECAKAEGLEALVGLPEKPVLAGEVLAAQMLSSSMLPFIRSRSREMLLEALSP</sequence>
<dbReference type="PROSITE" id="PS51257">
    <property type="entry name" value="PROKAR_LIPOPROTEIN"/>
    <property type="match status" value="1"/>
</dbReference>
<evidence type="ECO:0000256" key="4">
    <source>
        <dbReference type="ARBA" id="ARBA00022989"/>
    </source>
</evidence>
<dbReference type="RefSeq" id="XP_006996474.2">
    <property type="nucleotide sequence ID" value="XM_006996412.3"/>
</dbReference>
<comment type="subcellular location">
    <subcellularLocation>
        <location evidence="1">Mitochondrion outer membrane</location>
        <topology evidence="1">Single-pass membrane protein</topology>
    </subcellularLocation>
</comment>
<dbReference type="Pfam" id="PF04826">
    <property type="entry name" value="Arm_2"/>
    <property type="match status" value="1"/>
</dbReference>
<accession>A0A8C8UR54</accession>
<evidence type="ECO:0000313" key="10">
    <source>
        <dbReference type="Proteomes" id="UP000694547"/>
    </source>
</evidence>
<dbReference type="OrthoDB" id="10017790at2759"/>
<evidence type="ECO:0000259" key="8">
    <source>
        <dbReference type="Pfam" id="PF04826"/>
    </source>
</evidence>
<proteinExistence type="predicted"/>
<reference evidence="9 10" key="1">
    <citation type="submission" date="2018-10" db="EMBL/GenBank/DDBJ databases">
        <title>Improved assembly of the deer mouse Peromyscus maniculatus genome.</title>
        <authorList>
            <person name="Lassance J.-M."/>
            <person name="Hoekstra H.E."/>
        </authorList>
    </citation>
    <scope>NUCLEOTIDE SEQUENCE [LARGE SCALE GENOMIC DNA]</scope>
</reference>
<evidence type="ECO:0000256" key="3">
    <source>
        <dbReference type="ARBA" id="ARBA00022787"/>
    </source>
</evidence>
<gene>
    <name evidence="9" type="primary">Armcx6</name>
</gene>
<evidence type="ECO:0000256" key="7">
    <source>
        <dbReference type="SAM" id="MobiDB-lite"/>
    </source>
</evidence>
<reference evidence="9" key="2">
    <citation type="submission" date="2025-08" db="UniProtKB">
        <authorList>
            <consortium name="Ensembl"/>
        </authorList>
    </citation>
    <scope>IDENTIFICATION</scope>
</reference>
<dbReference type="GO" id="GO:0005741">
    <property type="term" value="C:mitochondrial outer membrane"/>
    <property type="evidence" value="ECO:0007669"/>
    <property type="project" value="UniProtKB-SubCell"/>
</dbReference>
<dbReference type="RefSeq" id="XP_042125296.1">
    <property type="nucleotide sequence ID" value="XM_042269362.1"/>
</dbReference>
<keyword evidence="2" id="KW-0812">Transmembrane</keyword>
<feature type="region of interest" description="Disordered" evidence="7">
    <location>
        <begin position="69"/>
        <end position="105"/>
    </location>
</feature>
<dbReference type="InterPro" id="IPR051303">
    <property type="entry name" value="Armcx_regulator"/>
</dbReference>
<keyword evidence="5" id="KW-0496">Mitochondrion</keyword>
<dbReference type="CTD" id="54470"/>
<reference evidence="9" key="3">
    <citation type="submission" date="2025-09" db="UniProtKB">
        <authorList>
            <consortium name="Ensembl"/>
        </authorList>
    </citation>
    <scope>IDENTIFICATION</scope>
</reference>
<dbReference type="PANTHER" id="PTHR15712:SF6">
    <property type="entry name" value="PROTEIN ARMCX6"/>
    <property type="match status" value="1"/>
</dbReference>
<dbReference type="AlphaFoldDB" id="A0A8C8UR54"/>
<feature type="domain" description="Armadillo repeat-containing" evidence="8">
    <location>
        <begin position="116"/>
        <end position="299"/>
    </location>
</feature>
<dbReference type="RefSeq" id="XP_042125297.1">
    <property type="nucleotide sequence ID" value="XM_042269363.1"/>
</dbReference>
<evidence type="ECO:0000256" key="1">
    <source>
        <dbReference type="ARBA" id="ARBA00004572"/>
    </source>
</evidence>
<dbReference type="Proteomes" id="UP000694547">
    <property type="component" value="Chromosome X"/>
</dbReference>
<dbReference type="PANTHER" id="PTHR15712">
    <property type="entry name" value="ARMADILLO REPEAT CONTAINING PROTEIN"/>
    <property type="match status" value="1"/>
</dbReference>
<evidence type="ECO:0000313" key="9">
    <source>
        <dbReference type="Ensembl" id="ENSPEMP00000034685.1"/>
    </source>
</evidence>